<dbReference type="Gene3D" id="1.10.510.10">
    <property type="entry name" value="Transferase(Phosphotransferase) domain 1"/>
    <property type="match status" value="1"/>
</dbReference>
<keyword evidence="15" id="KW-0325">Glycoprotein</keyword>
<keyword evidence="6" id="KW-0732">Signal</keyword>
<keyword evidence="4 16" id="KW-0808">Transferase</keyword>
<evidence type="ECO:0000256" key="5">
    <source>
        <dbReference type="ARBA" id="ARBA00022692"/>
    </source>
</evidence>
<dbReference type="EMBL" id="SZYD01000017">
    <property type="protein sequence ID" value="KAD3066809.1"/>
    <property type="molecule type" value="Genomic_DNA"/>
</dbReference>
<evidence type="ECO:0000256" key="18">
    <source>
        <dbReference type="SAM" id="Phobius"/>
    </source>
</evidence>
<evidence type="ECO:0000256" key="9">
    <source>
        <dbReference type="ARBA" id="ARBA00022777"/>
    </source>
</evidence>
<evidence type="ECO:0000256" key="17">
    <source>
        <dbReference type="SAM" id="MobiDB-lite"/>
    </source>
</evidence>
<evidence type="ECO:0000256" key="11">
    <source>
        <dbReference type="ARBA" id="ARBA00022989"/>
    </source>
</evidence>
<dbReference type="GO" id="GO:0004674">
    <property type="term" value="F:protein serine/threonine kinase activity"/>
    <property type="evidence" value="ECO:0007669"/>
    <property type="project" value="UniProtKB-KW"/>
</dbReference>
<keyword evidence="7" id="KW-0430">Lectin</keyword>
<evidence type="ECO:0000256" key="8">
    <source>
        <dbReference type="ARBA" id="ARBA00022741"/>
    </source>
</evidence>
<name>A0A5N6LYU7_9ASTR</name>
<feature type="domain" description="Bulb-type lectin" evidence="20">
    <location>
        <begin position="29"/>
        <end position="153"/>
    </location>
</feature>
<evidence type="ECO:0000313" key="22">
    <source>
        <dbReference type="EMBL" id="KAD3066809.1"/>
    </source>
</evidence>
<evidence type="ECO:0000256" key="3">
    <source>
        <dbReference type="ARBA" id="ARBA00022527"/>
    </source>
</evidence>
<dbReference type="Proteomes" id="UP000326396">
    <property type="component" value="Linkage Group LG7"/>
</dbReference>
<dbReference type="InterPro" id="IPR000719">
    <property type="entry name" value="Prot_kinase_dom"/>
</dbReference>
<gene>
    <name evidence="22" type="ORF">E3N88_34689</name>
</gene>
<dbReference type="Gene3D" id="3.50.4.10">
    <property type="entry name" value="Hepatocyte Growth Factor"/>
    <property type="match status" value="1"/>
</dbReference>
<dbReference type="PANTHER" id="PTHR32444:SF98">
    <property type="entry name" value="RECEPTOR-LIKE SERINE_THREONINE-PROTEIN KINASE"/>
    <property type="match status" value="1"/>
</dbReference>
<sequence>MEDRRMIMTKLMFCILLVVHGSINYTFAAHTLFVNQTLRHNETIISPQENFELGFFSPGNSLNLYVGIWYKKISLRTVVWVANRNTPLTDTSVELTLTLQGVLIIRNTTTGSIIWYSTNSSLTSVKNPVGQLLDTGNFIVSEEGDMINPIWQSFDFLTDTLLPGVKLGWNLVTGKERRLTSWKSDDDPAFGEYSYSIDKNGYPQSIIKEGQNITFRGGPWNGVRYTGSPNMKPNWFYNFTFVLDEREIYYQYNLVDPSVFTRLVIQESGHLERLLWIDGQNKWSVFLSRLTDRCDQYDECGSFGSCNINKSPICECLKGFEPTSADQWRITDWSQGCRHTIPLDCDPSEGFKKYTNLKLPDTRESWYNQTMTLMECEKMCKSNCSCTAYTHSNISGTGSGCLLWFGNLTDIRMFVGNGDTLYIRLSASELDGKRSWRRVRVIIPMAFAVLVLIASICIFYRFNKRKQQQLVTGRPRNESTHDPEDRNGDEDLELPQFSLPTILAATNNFSMSAKLGEGGFGPVYKGVLENGHEIAVKRLATTSTQGLHEFKNEVILISKLQHRNLVKLLGCCIEGAEKMLIYEYMPNKGLDSFIFDMNPKISDFGMARTFGGNQIEGNTTKVVGTYGYMAPEYAGDGIFSIKSDVYSFGVLVLEIVSGKRNRGFLSSEHYNNLIGHAWVLYNEGKSVQLVAKCLGKTINLAQVLRSIHVGLLCVQRQPEDRPTMSLVIMMLASEGPLPSPKEPGFYVGNMKQDAIQSSSSYGISSNNELSISMLQGR</sequence>
<keyword evidence="9 16" id="KW-0418">Kinase</keyword>
<keyword evidence="5 18" id="KW-0812">Transmembrane</keyword>
<feature type="domain" description="Protein kinase" evidence="19">
    <location>
        <begin position="509"/>
        <end position="745"/>
    </location>
</feature>
<evidence type="ECO:0000313" key="23">
    <source>
        <dbReference type="Proteomes" id="UP000326396"/>
    </source>
</evidence>
<feature type="domain" description="Apple" evidence="21">
    <location>
        <begin position="345"/>
        <end position="427"/>
    </location>
</feature>
<dbReference type="OrthoDB" id="785331at2759"/>
<dbReference type="PIRSF" id="PIRSF000641">
    <property type="entry name" value="SRK"/>
    <property type="match status" value="1"/>
</dbReference>
<dbReference type="InterPro" id="IPR001480">
    <property type="entry name" value="Bulb-type_lectin_dom"/>
</dbReference>
<protein>
    <recommendedName>
        <fullName evidence="16">Receptor-like serine/threonine-protein kinase</fullName>
        <ecNumber evidence="16">2.7.11.1</ecNumber>
    </recommendedName>
</protein>
<evidence type="ECO:0000256" key="10">
    <source>
        <dbReference type="ARBA" id="ARBA00022840"/>
    </source>
</evidence>
<feature type="region of interest" description="Disordered" evidence="17">
    <location>
        <begin position="470"/>
        <end position="491"/>
    </location>
</feature>
<keyword evidence="2" id="KW-1003">Cell membrane</keyword>
<keyword evidence="10 16" id="KW-0067">ATP-binding</keyword>
<dbReference type="Gene3D" id="2.90.10.10">
    <property type="entry name" value="Bulb-type lectin domain"/>
    <property type="match status" value="1"/>
</dbReference>
<dbReference type="InterPro" id="IPR011009">
    <property type="entry name" value="Kinase-like_dom_sf"/>
</dbReference>
<evidence type="ECO:0000256" key="15">
    <source>
        <dbReference type="ARBA" id="ARBA00023180"/>
    </source>
</evidence>
<evidence type="ECO:0000256" key="7">
    <source>
        <dbReference type="ARBA" id="ARBA00022734"/>
    </source>
</evidence>
<keyword evidence="23" id="KW-1185">Reference proteome</keyword>
<dbReference type="CDD" id="cd00028">
    <property type="entry name" value="B_lectin"/>
    <property type="match status" value="1"/>
</dbReference>
<evidence type="ECO:0000256" key="6">
    <source>
        <dbReference type="ARBA" id="ARBA00022729"/>
    </source>
</evidence>
<dbReference type="AlphaFoldDB" id="A0A5N6LYU7"/>
<dbReference type="Pfam" id="PF11883">
    <property type="entry name" value="DUF3403"/>
    <property type="match status" value="1"/>
</dbReference>
<dbReference type="FunFam" id="3.30.200.20:FF:000330">
    <property type="entry name" value="G-type lectin S-receptor-like serine/threonine-protein kinase At4g03230"/>
    <property type="match status" value="1"/>
</dbReference>
<keyword evidence="8 16" id="KW-0547">Nucleotide-binding</keyword>
<dbReference type="EC" id="2.7.11.1" evidence="16"/>
<dbReference type="InterPro" id="IPR003609">
    <property type="entry name" value="Pan_app"/>
</dbReference>
<evidence type="ECO:0000259" key="19">
    <source>
        <dbReference type="PROSITE" id="PS50011"/>
    </source>
</evidence>
<comment type="catalytic activity">
    <reaction evidence="16">
        <text>L-threonyl-[protein] + ATP = O-phospho-L-threonyl-[protein] + ADP + H(+)</text>
        <dbReference type="Rhea" id="RHEA:46608"/>
        <dbReference type="Rhea" id="RHEA-COMP:11060"/>
        <dbReference type="Rhea" id="RHEA-COMP:11605"/>
        <dbReference type="ChEBI" id="CHEBI:15378"/>
        <dbReference type="ChEBI" id="CHEBI:30013"/>
        <dbReference type="ChEBI" id="CHEBI:30616"/>
        <dbReference type="ChEBI" id="CHEBI:61977"/>
        <dbReference type="ChEBI" id="CHEBI:456216"/>
        <dbReference type="EC" id="2.7.11.1"/>
    </reaction>
</comment>
<proteinExistence type="inferred from homology"/>
<evidence type="ECO:0000256" key="1">
    <source>
        <dbReference type="ARBA" id="ARBA00004251"/>
    </source>
</evidence>
<dbReference type="PROSITE" id="PS50927">
    <property type="entry name" value="BULB_LECTIN"/>
    <property type="match status" value="1"/>
</dbReference>
<dbReference type="Pfam" id="PF00954">
    <property type="entry name" value="S_locus_glycop"/>
    <property type="match status" value="1"/>
</dbReference>
<reference evidence="22 23" key="1">
    <citation type="submission" date="2019-05" db="EMBL/GenBank/DDBJ databases">
        <title>Mikania micrantha, genome provides insights into the molecular mechanism of rapid growth.</title>
        <authorList>
            <person name="Liu B."/>
        </authorList>
    </citation>
    <scope>NUCLEOTIDE SEQUENCE [LARGE SCALE GENOMIC DNA]</scope>
    <source>
        <strain evidence="22">NLD-2019</strain>
        <tissue evidence="22">Leaf</tissue>
    </source>
</reference>
<evidence type="ECO:0000259" key="20">
    <source>
        <dbReference type="PROSITE" id="PS50927"/>
    </source>
</evidence>
<dbReference type="FunFam" id="1.10.510.10:FF:001722">
    <property type="entry name" value="G-type lectin S-receptor-like serine/threonine-protein kinase B120"/>
    <property type="match status" value="1"/>
</dbReference>
<accession>A0A5N6LYU7</accession>
<dbReference type="PROSITE" id="PS50948">
    <property type="entry name" value="PAN"/>
    <property type="match status" value="1"/>
</dbReference>
<dbReference type="GO" id="GO:0030246">
    <property type="term" value="F:carbohydrate binding"/>
    <property type="evidence" value="ECO:0007669"/>
    <property type="project" value="UniProtKB-KW"/>
</dbReference>
<dbReference type="SMART" id="SM00473">
    <property type="entry name" value="PAN_AP"/>
    <property type="match status" value="1"/>
</dbReference>
<dbReference type="Pfam" id="PF08276">
    <property type="entry name" value="PAN_2"/>
    <property type="match status" value="1"/>
</dbReference>
<evidence type="ECO:0000256" key="12">
    <source>
        <dbReference type="ARBA" id="ARBA00023136"/>
    </source>
</evidence>
<dbReference type="GO" id="GO:0005524">
    <property type="term" value="F:ATP binding"/>
    <property type="evidence" value="ECO:0007669"/>
    <property type="project" value="UniProtKB-KW"/>
</dbReference>
<dbReference type="Pfam" id="PF07714">
    <property type="entry name" value="PK_Tyr_Ser-Thr"/>
    <property type="match status" value="2"/>
</dbReference>
<dbReference type="InterPro" id="IPR001245">
    <property type="entry name" value="Ser-Thr/Tyr_kinase_cat_dom"/>
</dbReference>
<comment type="similarity">
    <text evidence="16">Belongs to the protein kinase superfamily. Ser/Thr protein kinase family.</text>
</comment>
<evidence type="ECO:0000256" key="16">
    <source>
        <dbReference type="PIRNR" id="PIRNR000641"/>
    </source>
</evidence>
<dbReference type="GO" id="GO:0048544">
    <property type="term" value="P:recognition of pollen"/>
    <property type="evidence" value="ECO:0007669"/>
    <property type="project" value="InterPro"/>
</dbReference>
<evidence type="ECO:0000256" key="14">
    <source>
        <dbReference type="ARBA" id="ARBA00023170"/>
    </source>
</evidence>
<evidence type="ECO:0000256" key="2">
    <source>
        <dbReference type="ARBA" id="ARBA00022475"/>
    </source>
</evidence>
<keyword evidence="11 18" id="KW-1133">Transmembrane helix</keyword>
<feature type="compositionally biased region" description="Basic and acidic residues" evidence="17">
    <location>
        <begin position="475"/>
        <end position="486"/>
    </location>
</feature>
<dbReference type="GO" id="GO:0005886">
    <property type="term" value="C:plasma membrane"/>
    <property type="evidence" value="ECO:0007669"/>
    <property type="project" value="UniProtKB-SubCell"/>
</dbReference>
<dbReference type="GO" id="GO:0106310">
    <property type="term" value="F:protein serine kinase activity"/>
    <property type="evidence" value="ECO:0007669"/>
    <property type="project" value="RHEA"/>
</dbReference>
<keyword evidence="3 16" id="KW-0723">Serine/threonine-protein kinase</keyword>
<dbReference type="PROSITE" id="PS50011">
    <property type="entry name" value="PROTEIN_KINASE_DOM"/>
    <property type="match status" value="1"/>
</dbReference>
<comment type="caution">
    <text evidence="22">The sequence shown here is derived from an EMBL/GenBank/DDBJ whole genome shotgun (WGS) entry which is preliminary data.</text>
</comment>
<evidence type="ECO:0000256" key="13">
    <source>
        <dbReference type="ARBA" id="ARBA00023157"/>
    </source>
</evidence>
<feature type="transmembrane region" description="Helical" evidence="18">
    <location>
        <begin position="441"/>
        <end position="460"/>
    </location>
</feature>
<dbReference type="Pfam" id="PF01453">
    <property type="entry name" value="B_lectin"/>
    <property type="match status" value="1"/>
</dbReference>
<dbReference type="PANTHER" id="PTHR32444">
    <property type="entry name" value="BULB-TYPE LECTIN DOMAIN-CONTAINING PROTEIN"/>
    <property type="match status" value="1"/>
</dbReference>
<dbReference type="SUPFAM" id="SSF51110">
    <property type="entry name" value="alpha-D-mannose-specific plant lectins"/>
    <property type="match status" value="1"/>
</dbReference>
<dbReference type="InterPro" id="IPR021820">
    <property type="entry name" value="S-locus_recpt_kinase_C"/>
</dbReference>
<organism evidence="22 23">
    <name type="scientific">Mikania micrantha</name>
    <name type="common">bitter vine</name>
    <dbReference type="NCBI Taxonomy" id="192012"/>
    <lineage>
        <taxon>Eukaryota</taxon>
        <taxon>Viridiplantae</taxon>
        <taxon>Streptophyta</taxon>
        <taxon>Embryophyta</taxon>
        <taxon>Tracheophyta</taxon>
        <taxon>Spermatophyta</taxon>
        <taxon>Magnoliopsida</taxon>
        <taxon>eudicotyledons</taxon>
        <taxon>Gunneridae</taxon>
        <taxon>Pentapetalae</taxon>
        <taxon>asterids</taxon>
        <taxon>campanulids</taxon>
        <taxon>Asterales</taxon>
        <taxon>Asteraceae</taxon>
        <taxon>Asteroideae</taxon>
        <taxon>Heliantheae alliance</taxon>
        <taxon>Eupatorieae</taxon>
        <taxon>Mikania</taxon>
    </lineage>
</organism>
<comment type="catalytic activity">
    <reaction evidence="16">
        <text>L-seryl-[protein] + ATP = O-phospho-L-seryl-[protein] + ADP + H(+)</text>
        <dbReference type="Rhea" id="RHEA:17989"/>
        <dbReference type="Rhea" id="RHEA-COMP:9863"/>
        <dbReference type="Rhea" id="RHEA-COMP:11604"/>
        <dbReference type="ChEBI" id="CHEBI:15378"/>
        <dbReference type="ChEBI" id="CHEBI:29999"/>
        <dbReference type="ChEBI" id="CHEBI:30616"/>
        <dbReference type="ChEBI" id="CHEBI:83421"/>
        <dbReference type="ChEBI" id="CHEBI:456216"/>
        <dbReference type="EC" id="2.7.11.1"/>
    </reaction>
</comment>
<dbReference type="InterPro" id="IPR036426">
    <property type="entry name" value="Bulb-type_lectin_dom_sf"/>
</dbReference>
<dbReference type="Gene3D" id="3.30.200.20">
    <property type="entry name" value="Phosphorylase Kinase, domain 1"/>
    <property type="match status" value="1"/>
</dbReference>
<evidence type="ECO:0000256" key="4">
    <source>
        <dbReference type="ARBA" id="ARBA00022679"/>
    </source>
</evidence>
<dbReference type="SUPFAM" id="SSF56112">
    <property type="entry name" value="Protein kinase-like (PK-like)"/>
    <property type="match status" value="1"/>
</dbReference>
<dbReference type="InterPro" id="IPR000858">
    <property type="entry name" value="S_locus_glycoprot_dom"/>
</dbReference>
<comment type="subcellular location">
    <subcellularLocation>
        <location evidence="1">Cell membrane</location>
        <topology evidence="1">Single-pass type I membrane protein</topology>
    </subcellularLocation>
</comment>
<dbReference type="CDD" id="cd01098">
    <property type="entry name" value="PAN_AP_plant"/>
    <property type="match status" value="1"/>
</dbReference>
<keyword evidence="14" id="KW-0675">Receptor</keyword>
<evidence type="ECO:0000259" key="21">
    <source>
        <dbReference type="PROSITE" id="PS50948"/>
    </source>
</evidence>
<dbReference type="InterPro" id="IPR024171">
    <property type="entry name" value="SRK-like_kinase"/>
</dbReference>
<dbReference type="SMART" id="SM00108">
    <property type="entry name" value="B_lectin"/>
    <property type="match status" value="1"/>
</dbReference>
<keyword evidence="12 18" id="KW-0472">Membrane</keyword>
<keyword evidence="13" id="KW-1015">Disulfide bond</keyword>